<organism evidence="8 9">
    <name type="scientific">Riccia fluitans</name>
    <dbReference type="NCBI Taxonomy" id="41844"/>
    <lineage>
        <taxon>Eukaryota</taxon>
        <taxon>Viridiplantae</taxon>
        <taxon>Streptophyta</taxon>
        <taxon>Embryophyta</taxon>
        <taxon>Marchantiophyta</taxon>
        <taxon>Marchantiopsida</taxon>
        <taxon>Marchantiidae</taxon>
        <taxon>Marchantiales</taxon>
        <taxon>Ricciaceae</taxon>
        <taxon>Riccia</taxon>
    </lineage>
</organism>
<feature type="transmembrane region" description="Helical" evidence="6">
    <location>
        <begin position="227"/>
        <end position="248"/>
    </location>
</feature>
<reference evidence="8 9" key="1">
    <citation type="submission" date="2024-09" db="EMBL/GenBank/DDBJ databases">
        <title>Chromosome-scale assembly of Riccia fluitans.</title>
        <authorList>
            <person name="Paukszto L."/>
            <person name="Sawicki J."/>
            <person name="Karawczyk K."/>
            <person name="Piernik-Szablinska J."/>
            <person name="Szczecinska M."/>
            <person name="Mazdziarz M."/>
        </authorList>
    </citation>
    <scope>NUCLEOTIDE SEQUENCE [LARGE SCALE GENOMIC DNA]</scope>
    <source>
        <strain evidence="8">Rf_01</strain>
        <tissue evidence="8">Aerial parts of the thallus</tissue>
    </source>
</reference>
<feature type="compositionally biased region" description="Polar residues" evidence="7">
    <location>
        <begin position="1"/>
        <end position="12"/>
    </location>
</feature>
<proteinExistence type="inferred from homology"/>
<keyword evidence="4 6" id="KW-1133">Transmembrane helix</keyword>
<keyword evidence="9" id="KW-1185">Reference proteome</keyword>
<evidence type="ECO:0000313" key="8">
    <source>
        <dbReference type="EMBL" id="KAL2620696.1"/>
    </source>
</evidence>
<feature type="transmembrane region" description="Helical" evidence="6">
    <location>
        <begin position="347"/>
        <end position="370"/>
    </location>
</feature>
<feature type="transmembrane region" description="Helical" evidence="6">
    <location>
        <begin position="56"/>
        <end position="75"/>
    </location>
</feature>
<gene>
    <name evidence="8" type="ORF">R1flu_000901</name>
</gene>
<dbReference type="CDD" id="cd13132">
    <property type="entry name" value="MATE_eukaryotic"/>
    <property type="match status" value="1"/>
</dbReference>
<feature type="region of interest" description="Disordered" evidence="7">
    <location>
        <begin position="1"/>
        <end position="26"/>
    </location>
</feature>
<dbReference type="NCBIfam" id="TIGR00797">
    <property type="entry name" value="matE"/>
    <property type="match status" value="1"/>
</dbReference>
<comment type="similarity">
    <text evidence="2 6">Belongs to the multi antimicrobial extrusion (MATE) (TC 2.A.66.1) family.</text>
</comment>
<evidence type="ECO:0000256" key="7">
    <source>
        <dbReference type="SAM" id="MobiDB-lite"/>
    </source>
</evidence>
<keyword evidence="5 6" id="KW-0472">Membrane</keyword>
<dbReference type="InterPro" id="IPR002528">
    <property type="entry name" value="MATE_fam"/>
</dbReference>
<evidence type="ECO:0000256" key="5">
    <source>
        <dbReference type="ARBA" id="ARBA00023136"/>
    </source>
</evidence>
<evidence type="ECO:0000256" key="6">
    <source>
        <dbReference type="RuleBase" id="RU004914"/>
    </source>
</evidence>
<feature type="transmembrane region" description="Helical" evidence="6">
    <location>
        <begin position="198"/>
        <end position="221"/>
    </location>
</feature>
<comment type="caution">
    <text evidence="8">The sequence shown here is derived from an EMBL/GenBank/DDBJ whole genome shotgun (WGS) entry which is preliminary data.</text>
</comment>
<name>A0ABD1Y1R3_9MARC</name>
<sequence length="510" mass="56046">MEYDSLTQQVLQSDDRAPSLPIPGAKSRRFSEEKNEDLRTWLTKELWEQFRITGPMILVSLLQFALNLISLVFVGHLGELELSSSQIAVTVAVATGLNVMMGSASALETLCGQAYGAKEYYLTGIFLQRAIFVLTIICIPISFIWWYLGPILTAIGQNPEIAERAQEYTRFLIPTLFAYACLQPLVKFMQTQSAVKAMALLSAITLVIHVSLCYFIIYQWGAGFRGAAIATGISQWINFLFLACYLLLSSNFNKTWTGFSSEAFNDIYPFLKIALPSALLICLQSWCFDTFVIVSGLLPNPKLETSTFSVCLNTVALLSMVPNGFSSAVSTRVSNELGAGLPNAAKAAVRLTVSLGLIEGFIVAIILVSVRNIFPYVFISESDVVDRVSSIVPIMAAIVILDCYQTILGGVARGCGWQHIGAYTDFCAFYFIGLPLGLLLTFYFKIGGYGLWIGLISGFFMQAFLLTCILLTLDWQKLAIQAAERVHGARSLFDGLLPTTTVNEAPLLLK</sequence>
<protein>
    <recommendedName>
        <fullName evidence="6">Protein DETOXIFICATION</fullName>
    </recommendedName>
    <alternativeName>
        <fullName evidence="6">Multidrug and toxic compound extrusion protein</fullName>
    </alternativeName>
</protein>
<dbReference type="PANTHER" id="PTHR11206">
    <property type="entry name" value="MULTIDRUG RESISTANCE PROTEIN"/>
    <property type="match status" value="1"/>
</dbReference>
<feature type="transmembrane region" description="Helical" evidence="6">
    <location>
        <begin position="450"/>
        <end position="473"/>
    </location>
</feature>
<evidence type="ECO:0000313" key="9">
    <source>
        <dbReference type="Proteomes" id="UP001605036"/>
    </source>
</evidence>
<dbReference type="Proteomes" id="UP001605036">
    <property type="component" value="Unassembled WGS sequence"/>
</dbReference>
<dbReference type="Pfam" id="PF01554">
    <property type="entry name" value="MatE"/>
    <property type="match status" value="2"/>
</dbReference>
<keyword evidence="3 6" id="KW-0812">Transmembrane</keyword>
<feature type="transmembrane region" description="Helical" evidence="6">
    <location>
        <begin position="168"/>
        <end position="186"/>
    </location>
</feature>
<feature type="transmembrane region" description="Helical" evidence="6">
    <location>
        <begin position="87"/>
        <end position="110"/>
    </location>
</feature>
<evidence type="ECO:0000256" key="4">
    <source>
        <dbReference type="ARBA" id="ARBA00022989"/>
    </source>
</evidence>
<dbReference type="InterPro" id="IPR045069">
    <property type="entry name" value="MATE_euk"/>
</dbReference>
<feature type="transmembrane region" description="Helical" evidence="6">
    <location>
        <begin position="423"/>
        <end position="444"/>
    </location>
</feature>
<dbReference type="AlphaFoldDB" id="A0ABD1Y1R3"/>
<comment type="subcellular location">
    <subcellularLocation>
        <location evidence="1">Membrane</location>
        <topology evidence="1">Multi-pass membrane protein</topology>
    </subcellularLocation>
</comment>
<evidence type="ECO:0000256" key="3">
    <source>
        <dbReference type="ARBA" id="ARBA00022692"/>
    </source>
</evidence>
<accession>A0ABD1Y1R3</accession>
<feature type="transmembrane region" description="Helical" evidence="6">
    <location>
        <begin position="390"/>
        <end position="411"/>
    </location>
</feature>
<evidence type="ECO:0000256" key="1">
    <source>
        <dbReference type="ARBA" id="ARBA00004141"/>
    </source>
</evidence>
<feature type="transmembrane region" description="Helical" evidence="6">
    <location>
        <begin position="130"/>
        <end position="148"/>
    </location>
</feature>
<dbReference type="EMBL" id="JBHFFA010000006">
    <property type="protein sequence ID" value="KAL2620696.1"/>
    <property type="molecule type" value="Genomic_DNA"/>
</dbReference>
<dbReference type="GO" id="GO:0016020">
    <property type="term" value="C:membrane"/>
    <property type="evidence" value="ECO:0007669"/>
    <property type="project" value="UniProtKB-SubCell"/>
</dbReference>
<evidence type="ECO:0000256" key="2">
    <source>
        <dbReference type="ARBA" id="ARBA00010199"/>
    </source>
</evidence>